<keyword evidence="4 17" id="KW-0812">Transmembrane</keyword>
<comment type="catalytic activity">
    <reaction evidence="13">
        <text>L-seryl-[protein] + ATP = O-phospho-L-seryl-[protein] + ADP + H(+)</text>
        <dbReference type="Rhea" id="RHEA:17989"/>
        <dbReference type="Rhea" id="RHEA-COMP:9863"/>
        <dbReference type="Rhea" id="RHEA-COMP:11604"/>
        <dbReference type="ChEBI" id="CHEBI:15378"/>
        <dbReference type="ChEBI" id="CHEBI:29999"/>
        <dbReference type="ChEBI" id="CHEBI:30616"/>
        <dbReference type="ChEBI" id="CHEBI:83421"/>
        <dbReference type="ChEBI" id="CHEBI:456216"/>
    </reaction>
</comment>
<keyword evidence="10 17" id="KW-0472">Membrane</keyword>
<evidence type="ECO:0000259" key="20">
    <source>
        <dbReference type="PROSITE" id="PS50158"/>
    </source>
</evidence>
<keyword evidence="9 17" id="KW-1133">Transmembrane helix</keyword>
<keyword evidence="11" id="KW-1015">Disulfide bond</keyword>
<feature type="region of interest" description="Disordered" evidence="16">
    <location>
        <begin position="1169"/>
        <end position="1192"/>
    </location>
</feature>
<evidence type="ECO:0000256" key="15">
    <source>
        <dbReference type="PROSITE-ProRule" id="PRU00047"/>
    </source>
</evidence>
<evidence type="ECO:0000256" key="9">
    <source>
        <dbReference type="ARBA" id="ARBA00022989"/>
    </source>
</evidence>
<evidence type="ECO:0000256" key="7">
    <source>
        <dbReference type="ARBA" id="ARBA00022777"/>
    </source>
</evidence>
<comment type="caution">
    <text evidence="21">The sequence shown here is derived from an EMBL/GenBank/DDBJ whole genome shotgun (WGS) entry which is preliminary data.</text>
</comment>
<evidence type="ECO:0000256" key="18">
    <source>
        <dbReference type="SAM" id="SignalP"/>
    </source>
</evidence>
<dbReference type="PROSITE" id="PS50011">
    <property type="entry name" value="PROTEIN_KINASE_DOM"/>
    <property type="match status" value="1"/>
</dbReference>
<dbReference type="PANTHER" id="PTHR27005">
    <property type="entry name" value="WALL-ASSOCIATED RECEPTOR KINASE-LIKE 21"/>
    <property type="match status" value="1"/>
</dbReference>
<dbReference type="Pfam" id="PF00646">
    <property type="entry name" value="F-box"/>
    <property type="match status" value="1"/>
</dbReference>
<dbReference type="Pfam" id="PF07727">
    <property type="entry name" value="RVT_2"/>
    <property type="match status" value="1"/>
</dbReference>
<dbReference type="InterPro" id="IPR006566">
    <property type="entry name" value="FBD"/>
</dbReference>
<dbReference type="GO" id="GO:0007166">
    <property type="term" value="P:cell surface receptor signaling pathway"/>
    <property type="evidence" value="ECO:0007669"/>
    <property type="project" value="InterPro"/>
</dbReference>
<dbReference type="InterPro" id="IPR029472">
    <property type="entry name" value="Copia-like_N"/>
</dbReference>
<accession>A0A8T1ZL91</accession>
<sequence>MHSIMRFDNKYAFLILVSFLLLLILSSSVVVVSSHCITICGNIKIPYPFGIRYKNCYLNDYYQIDCLKNSTGGEYPILSKFNIRVVNISLPNDDYGFYNSANFGSVRVRFPITSRGCSNDGKETGSPLNLTGSPFFVETNNYLVAVGCKSKVSLTNIEPSEVTCVLNCTAKTEFHSNNIPFFDDTGCSNNTLTGYGRSQVCTKDKTSCDGNGCCRTSITAQPQQVIGVRIERTDENSMTKEECKVAFLTDDSYNLLNGTKPEPLFAKGYATVRLGWIIQTKNLSFLDSLSCKTQKEYQNYALDFQRKISCICDNITISENSYATCGCNNGYTGNAYTVNGCSDINECKNKSLNYCRASDTCVNLLGDYNCVGDKTHAIMAGVGSGFGVLFLVCGTWWLRKFLRKRRIIRRQKKFFKRNGGLLLQQQLNTRKGNVEKTRIFSTRELEKATENFSDNRILGQGGQGTVYKGMLVDGRAVAVKKSKVVDEDKLEEFINEVVILSQINHRHVVKLLGCCLETEVPILIYEFIPNGNLFQHIHEEFDDYTMIWGVRTVGYVDPEYYGSSQYTEKSDVYSFGVVLAELITGEKPVITLLNPQEIRGLADYFRAAMKENRFTDIIDARIRDGCKQKQVTAVANLAKRCLNSKGKKRPNMREVFTELEKICSLPEDSQVQVEIDDDDDEDEEVMHMVDINDSWIVGVTAPDAIIVALSSSSDVQPLFPRPTCLPCLLGIRCMKDTCVPEQKMLKDPRRLYAPGRISRHHLDRTRSSESLNLMMEKEKKMEIPEKQRMERQESLAREHNLEYRAALRRAVTLDVPHAESMASEYGTFDKTQENETEEEEGTEEEDILTYNDVISSRTQMDQFDNPYFLHKSDHAGLVLVSDRLTTGADFHSWRRSVRMALNVRNKLGFIDGTIPKPLETDSEYGSWSRCNDMVATWLMNSVSKKIGQSLLFISTAEGIWKNLMSRFKQDDAPRVYEIEQRLSNIQQGSMDVSSYYTELVTLWEEYRNYVELPVCTCGKCECNAACLWERLQQRSRVTKFLMGLNESYEATRRHILMLKPIPSIEDTFNMVTQDERQKNIKPLPKSDNVVFQASDNQNQNVNATQNMSYGGQSDNVVYAAMQNQYRPRPSSRPVCTYCGQTGHIMQKCFKLHGYPPGYIPGFKSTFNGQASSQRPFTPYNQPRGQFPGSQSVRPQNHAVANVVTSSTHPYLPPPAANAVNLDVSQLSSDQVQSILHQINAHVKVSEPLAPSPQISSISDHGIMAAQSTSVTVSGVTVSLPNDARVDITHCGTVHLSSSLILTDVLHVPSFKFNLISGLMIGRGVLLHNLYILQLEQSSPASSPASHFSGSLKVDGHLWHQRLGHPSSDKLKHIPDIFSNIIMPLSIPVALDSHDSTASTSHSSSTNTGATHTQHSSVTEIPSETATTETTVVSLPHARPKRPTKAPGYLSDYHCSLHQISAPSLSHSPVKSLKLNTTPYPISSYLSYSSINPPYQNFVFSISIETEPKTFKQAIVSLKWTKAMDVELGAMELNKTWSVVSLPPGKNVVGCKWVYTIKYNADGSIERYKARLVAKGYTQQEGVDYIDTFSPVAKLASVKLILGLAAKQGWSLTQMDVTNAFFHSELEEEIYMSLPQGYTTSAELPPNPVCRLHKSIYGLKQASRQWYKCLSKALLDNGFTQSYADETMFVRLTGTSFITILVYVDDILIVSNDDAAVSSIKINLARLFKIKDLGPARFFLGLEIARNSQGISVCQRKYCLDLLADTGLLGCKPKSVPMDPKVNLTKDTGTLLEDGRPFRELIGRLLYLCITRPDITFAVHKLSQFLSCPTDIHLHAAHDILKYLKNNPGQGLFYSASTELCLNGFADADWGTCLDTRRCVTGVCTFLGHSLISWKSKKQETVSGSSTEAEYRGMSVATKELLWFSQMLKDLHIQVTAKPKLFCDNKSALHIANNPVFHERIKHVEIDCHTTRDQVKNGFMKSAFAFGALRRHLSKLLSVVTTMEQQCESGGECLRVVVNEDRISELHEALLVNIISSLPTKTVVATSVLSKRWRHVWKTVQNLKFDSKYHRTFTEDVYKIFMSHKAPFLESLQLEIRNRYDASDLGILVGIAFARHVRNLVLVHDFYNDYDEESYLVRFPSVLCSIDDNITLETLKLENSILLDFPYRVCLKSLRKLHLSYVRFRNEESVCNLLRGCPSLEDLVVHRYFEMTFIIAVPSLQRLTIEDYNQQEGEGNGGYVINAPSLKYLNIKGLNTFELCLIEKAPELEEAKVSDVFDIKNENILESLTSAKRLSLHLSPLEIKYPSGIIFHQLVYLELDTDKCKWWNLLSLMLEASPKLKILKLIDVRYEWQRRDEKEVATYILRNTRRLKKATFSTKPIEPVKLKELEERREMLNELASVGRASNSCHFVFQSM</sequence>
<evidence type="ECO:0000256" key="13">
    <source>
        <dbReference type="ARBA" id="ARBA00047558"/>
    </source>
</evidence>
<keyword evidence="5 18" id="KW-0732">Signal</keyword>
<dbReference type="PROSITE" id="PS50158">
    <property type="entry name" value="ZF_CCHC"/>
    <property type="match status" value="1"/>
</dbReference>
<keyword evidence="12" id="KW-0325">Glycoprotein</keyword>
<keyword evidence="22" id="KW-1185">Reference proteome</keyword>
<dbReference type="PROSITE" id="PS01187">
    <property type="entry name" value="EGF_CA"/>
    <property type="match status" value="1"/>
</dbReference>
<evidence type="ECO:0000256" key="5">
    <source>
        <dbReference type="ARBA" id="ARBA00022729"/>
    </source>
</evidence>
<feature type="signal peptide" evidence="18">
    <location>
        <begin position="1"/>
        <end position="28"/>
    </location>
</feature>
<dbReference type="InterPro" id="IPR001810">
    <property type="entry name" value="F-box_dom"/>
</dbReference>
<dbReference type="InterPro" id="IPR000719">
    <property type="entry name" value="Prot_kinase_dom"/>
</dbReference>
<evidence type="ECO:0000256" key="1">
    <source>
        <dbReference type="ARBA" id="ARBA00004479"/>
    </source>
</evidence>
<evidence type="ECO:0000259" key="19">
    <source>
        <dbReference type="PROSITE" id="PS50011"/>
    </source>
</evidence>
<feature type="compositionally biased region" description="Low complexity" evidence="16">
    <location>
        <begin position="1395"/>
        <end position="1430"/>
    </location>
</feature>
<feature type="domain" description="Protein kinase" evidence="19">
    <location>
        <begin position="452"/>
        <end position="802"/>
    </location>
</feature>
<dbReference type="GO" id="GO:0005524">
    <property type="term" value="F:ATP binding"/>
    <property type="evidence" value="ECO:0007669"/>
    <property type="project" value="UniProtKB-KW"/>
</dbReference>
<dbReference type="InterPro" id="IPR018097">
    <property type="entry name" value="EGF_Ca-bd_CS"/>
</dbReference>
<gene>
    <name evidence="21" type="ORF">ISN45_Aa05g017200</name>
</gene>
<keyword evidence="15" id="KW-0479">Metal-binding</keyword>
<keyword evidence="7" id="KW-0418">Kinase</keyword>
<evidence type="ECO:0000256" key="12">
    <source>
        <dbReference type="ARBA" id="ARBA00023180"/>
    </source>
</evidence>
<dbReference type="Pfam" id="PF08488">
    <property type="entry name" value="WAK"/>
    <property type="match status" value="1"/>
</dbReference>
<dbReference type="InterPro" id="IPR013695">
    <property type="entry name" value="WAK"/>
</dbReference>
<evidence type="ECO:0000256" key="8">
    <source>
        <dbReference type="ARBA" id="ARBA00022840"/>
    </source>
</evidence>
<name>A0A8T1ZL91_9BRAS</name>
<evidence type="ECO:0000256" key="17">
    <source>
        <dbReference type="SAM" id="Phobius"/>
    </source>
</evidence>
<dbReference type="InterPro" id="IPR053781">
    <property type="entry name" value="F-box_AtFBL13-like"/>
</dbReference>
<dbReference type="CDD" id="cd00054">
    <property type="entry name" value="EGF_CA"/>
    <property type="match status" value="1"/>
</dbReference>
<dbReference type="Proteomes" id="UP000694240">
    <property type="component" value="Chromosome 10"/>
</dbReference>
<keyword evidence="15" id="KW-0862">Zinc</keyword>
<feature type="transmembrane region" description="Helical" evidence="17">
    <location>
        <begin position="377"/>
        <end position="398"/>
    </location>
</feature>
<dbReference type="GO" id="GO:0005886">
    <property type="term" value="C:plasma membrane"/>
    <property type="evidence" value="ECO:0007669"/>
    <property type="project" value="TreeGrafter"/>
</dbReference>
<dbReference type="CDD" id="cd22160">
    <property type="entry name" value="F-box_AtFBL13-like"/>
    <property type="match status" value="1"/>
</dbReference>
<evidence type="ECO:0000313" key="22">
    <source>
        <dbReference type="Proteomes" id="UP000694240"/>
    </source>
</evidence>
<evidence type="ECO:0000256" key="2">
    <source>
        <dbReference type="ARBA" id="ARBA00022527"/>
    </source>
</evidence>
<dbReference type="PANTHER" id="PTHR27005:SF239">
    <property type="entry name" value="WALL-ASSOCIATED RECEPTOR KINASE-LIKE 11-RELATED"/>
    <property type="match status" value="1"/>
</dbReference>
<feature type="region of interest" description="Disordered" evidence="16">
    <location>
        <begin position="1393"/>
        <end position="1444"/>
    </location>
</feature>
<dbReference type="EMBL" id="JAEFBK010000010">
    <property type="protein sequence ID" value="KAG7560172.1"/>
    <property type="molecule type" value="Genomic_DNA"/>
</dbReference>
<dbReference type="FunFam" id="3.30.200.20:FF:000043">
    <property type="entry name" value="Wall-associated receptor kinase 2"/>
    <property type="match status" value="1"/>
</dbReference>
<protein>
    <submittedName>
        <fullName evidence="21">FBD domain</fullName>
    </submittedName>
</protein>
<dbReference type="InterPro" id="IPR001878">
    <property type="entry name" value="Znf_CCHC"/>
</dbReference>
<dbReference type="Pfam" id="PF03732">
    <property type="entry name" value="Retrotrans_gag"/>
    <property type="match status" value="1"/>
</dbReference>
<dbReference type="GO" id="GO:0003676">
    <property type="term" value="F:nucleic acid binding"/>
    <property type="evidence" value="ECO:0007669"/>
    <property type="project" value="InterPro"/>
</dbReference>
<dbReference type="GO" id="GO:0008270">
    <property type="term" value="F:zinc ion binding"/>
    <property type="evidence" value="ECO:0007669"/>
    <property type="project" value="UniProtKB-KW"/>
</dbReference>
<comment type="subcellular location">
    <subcellularLocation>
        <location evidence="1">Membrane</location>
        <topology evidence="1">Single-pass type I membrane protein</topology>
    </subcellularLocation>
</comment>
<evidence type="ECO:0000313" key="21">
    <source>
        <dbReference type="EMBL" id="KAG7560172.1"/>
    </source>
</evidence>
<dbReference type="Pfam" id="PF14244">
    <property type="entry name" value="Retrotran_gag_3"/>
    <property type="match status" value="1"/>
</dbReference>
<evidence type="ECO:0000256" key="10">
    <source>
        <dbReference type="ARBA" id="ARBA00023136"/>
    </source>
</evidence>
<dbReference type="InterPro" id="IPR045274">
    <property type="entry name" value="WAK-like"/>
</dbReference>
<dbReference type="InterPro" id="IPR005162">
    <property type="entry name" value="Retrotrans_gag_dom"/>
</dbReference>
<dbReference type="InterPro" id="IPR013103">
    <property type="entry name" value="RVT_2"/>
</dbReference>
<dbReference type="GO" id="GO:0005509">
    <property type="term" value="F:calcium ion binding"/>
    <property type="evidence" value="ECO:0007669"/>
    <property type="project" value="InterPro"/>
</dbReference>
<reference evidence="21 22" key="1">
    <citation type="submission" date="2020-12" db="EMBL/GenBank/DDBJ databases">
        <title>Concerted genomic and epigenomic changes stabilize Arabidopsis allopolyploids.</title>
        <authorList>
            <person name="Chen Z."/>
        </authorList>
    </citation>
    <scope>NUCLEOTIDE SEQUENCE [LARGE SCALE GENOMIC DNA]</scope>
    <source>
        <strain evidence="21">Allo738</strain>
        <tissue evidence="21">Leaf</tissue>
    </source>
</reference>
<dbReference type="CDD" id="cd09272">
    <property type="entry name" value="RNase_HI_RT_Ty1"/>
    <property type="match status" value="1"/>
</dbReference>
<proteinExistence type="predicted"/>
<dbReference type="InterPro" id="IPR001245">
    <property type="entry name" value="Ser-Thr/Tyr_kinase_cat_dom"/>
</dbReference>
<keyword evidence="3" id="KW-0808">Transferase</keyword>
<dbReference type="Pfam" id="PF07723">
    <property type="entry name" value="LRR_2"/>
    <property type="match status" value="1"/>
</dbReference>
<evidence type="ECO:0000256" key="6">
    <source>
        <dbReference type="ARBA" id="ARBA00022741"/>
    </source>
</evidence>
<evidence type="ECO:0000256" key="3">
    <source>
        <dbReference type="ARBA" id="ARBA00022679"/>
    </source>
</evidence>
<evidence type="ECO:0000256" key="4">
    <source>
        <dbReference type="ARBA" id="ARBA00022692"/>
    </source>
</evidence>
<keyword evidence="6" id="KW-0547">Nucleotide-binding</keyword>
<keyword evidence="8" id="KW-0067">ATP-binding</keyword>
<keyword evidence="15" id="KW-0863">Zinc-finger</keyword>
<dbReference type="SMART" id="SM00220">
    <property type="entry name" value="S_TKc"/>
    <property type="match status" value="1"/>
</dbReference>
<feature type="chain" id="PRO_5035909897" evidence="18">
    <location>
        <begin position="29"/>
        <end position="2415"/>
    </location>
</feature>
<organism evidence="21 22">
    <name type="scientific">Arabidopsis thaliana x Arabidopsis arenosa</name>
    <dbReference type="NCBI Taxonomy" id="1240361"/>
    <lineage>
        <taxon>Eukaryota</taxon>
        <taxon>Viridiplantae</taxon>
        <taxon>Streptophyta</taxon>
        <taxon>Embryophyta</taxon>
        <taxon>Tracheophyta</taxon>
        <taxon>Spermatophyta</taxon>
        <taxon>Magnoliopsida</taxon>
        <taxon>eudicotyledons</taxon>
        <taxon>Gunneridae</taxon>
        <taxon>Pentapetalae</taxon>
        <taxon>rosids</taxon>
        <taxon>malvids</taxon>
        <taxon>Brassicales</taxon>
        <taxon>Brassicaceae</taxon>
        <taxon>Camelineae</taxon>
        <taxon>Arabidopsis</taxon>
    </lineage>
</organism>
<dbReference type="Pfam" id="PF08387">
    <property type="entry name" value="FBD"/>
    <property type="match status" value="1"/>
</dbReference>
<dbReference type="InterPro" id="IPR013101">
    <property type="entry name" value="LRR_PRU1-like"/>
</dbReference>
<keyword evidence="2" id="KW-0723">Serine/threonine-protein kinase</keyword>
<evidence type="ECO:0000256" key="11">
    <source>
        <dbReference type="ARBA" id="ARBA00023157"/>
    </source>
</evidence>
<feature type="domain" description="CCHC-type" evidence="20">
    <location>
        <begin position="1135"/>
        <end position="1148"/>
    </location>
</feature>
<dbReference type="SMART" id="SM00579">
    <property type="entry name" value="FBD"/>
    <property type="match status" value="1"/>
</dbReference>
<evidence type="ECO:0000256" key="16">
    <source>
        <dbReference type="SAM" id="MobiDB-lite"/>
    </source>
</evidence>
<dbReference type="Pfam" id="PF07714">
    <property type="entry name" value="PK_Tyr_Ser-Thr"/>
    <property type="match status" value="2"/>
</dbReference>
<dbReference type="GO" id="GO:0004674">
    <property type="term" value="F:protein serine/threonine kinase activity"/>
    <property type="evidence" value="ECO:0007669"/>
    <property type="project" value="UniProtKB-KW"/>
</dbReference>
<comment type="catalytic activity">
    <reaction evidence="14">
        <text>L-threonyl-[protein] + ATP = O-phospho-L-threonyl-[protein] + ADP + H(+)</text>
        <dbReference type="Rhea" id="RHEA:46608"/>
        <dbReference type="Rhea" id="RHEA-COMP:11060"/>
        <dbReference type="Rhea" id="RHEA-COMP:11605"/>
        <dbReference type="ChEBI" id="CHEBI:15378"/>
        <dbReference type="ChEBI" id="CHEBI:30013"/>
        <dbReference type="ChEBI" id="CHEBI:30616"/>
        <dbReference type="ChEBI" id="CHEBI:61977"/>
        <dbReference type="ChEBI" id="CHEBI:456216"/>
    </reaction>
</comment>
<evidence type="ECO:0000256" key="14">
    <source>
        <dbReference type="ARBA" id="ARBA00047951"/>
    </source>
</evidence>